<dbReference type="EMBL" id="PDOD01000002">
    <property type="protein sequence ID" value="PYZ93293.1"/>
    <property type="molecule type" value="Genomic_DNA"/>
</dbReference>
<evidence type="ECO:0008006" key="3">
    <source>
        <dbReference type="Google" id="ProtNLM"/>
    </source>
</evidence>
<dbReference type="RefSeq" id="WP_110609324.1">
    <property type="nucleotide sequence ID" value="NZ_PDOD01000002.1"/>
</dbReference>
<sequence length="144" mass="16890">MNKSDFLDELRLEIGLAYDYAKNRDDFVVRVLKTIHAISKKKVTLTIHTYKENQLSLIYALGIKGLTEKQKQFGIGFLFGSQLHAVSYIHKDRAHVLFLPIYEQEELVYVITIRLIDSDYKFTKQDMIFANELVHFIESKRSLF</sequence>
<accession>A0A323TL63</accession>
<dbReference type="AlphaFoldDB" id="A0A323TL63"/>
<evidence type="ECO:0000313" key="2">
    <source>
        <dbReference type="Proteomes" id="UP000248214"/>
    </source>
</evidence>
<gene>
    <name evidence="1" type="ORF">CR194_08855</name>
</gene>
<comment type="caution">
    <text evidence="1">The sequence shown here is derived from an EMBL/GenBank/DDBJ whole genome shotgun (WGS) entry which is preliminary data.</text>
</comment>
<dbReference type="OrthoDB" id="2988533at2"/>
<name>A0A323TL63_9BACI</name>
<organism evidence="1 2">
    <name type="scientific">Salipaludibacillus keqinensis</name>
    <dbReference type="NCBI Taxonomy" id="2045207"/>
    <lineage>
        <taxon>Bacteria</taxon>
        <taxon>Bacillati</taxon>
        <taxon>Bacillota</taxon>
        <taxon>Bacilli</taxon>
        <taxon>Bacillales</taxon>
        <taxon>Bacillaceae</taxon>
    </lineage>
</organism>
<proteinExistence type="predicted"/>
<keyword evidence="2" id="KW-1185">Reference proteome</keyword>
<protein>
    <recommendedName>
        <fullName evidence="3">GAF domain-containing protein</fullName>
    </recommendedName>
</protein>
<reference evidence="1 2" key="1">
    <citation type="submission" date="2017-10" db="EMBL/GenBank/DDBJ databases">
        <title>Bacillus sp. nov., a halophilic bacterium isolated from a Keqin Lake.</title>
        <authorList>
            <person name="Wang H."/>
        </authorList>
    </citation>
    <scope>NUCLEOTIDE SEQUENCE [LARGE SCALE GENOMIC DNA]</scope>
    <source>
        <strain evidence="1 2">KQ-12</strain>
    </source>
</reference>
<dbReference type="Proteomes" id="UP000248214">
    <property type="component" value="Unassembled WGS sequence"/>
</dbReference>
<evidence type="ECO:0000313" key="1">
    <source>
        <dbReference type="EMBL" id="PYZ93293.1"/>
    </source>
</evidence>